<accession>A0AAU9UCJ6</accession>
<organism evidence="2 3">
    <name type="scientific">Euphydryas editha</name>
    <name type="common">Edith's checkerspot</name>
    <dbReference type="NCBI Taxonomy" id="104508"/>
    <lineage>
        <taxon>Eukaryota</taxon>
        <taxon>Metazoa</taxon>
        <taxon>Ecdysozoa</taxon>
        <taxon>Arthropoda</taxon>
        <taxon>Hexapoda</taxon>
        <taxon>Insecta</taxon>
        <taxon>Pterygota</taxon>
        <taxon>Neoptera</taxon>
        <taxon>Endopterygota</taxon>
        <taxon>Lepidoptera</taxon>
        <taxon>Glossata</taxon>
        <taxon>Ditrysia</taxon>
        <taxon>Papilionoidea</taxon>
        <taxon>Nymphalidae</taxon>
        <taxon>Nymphalinae</taxon>
        <taxon>Euphydryas</taxon>
    </lineage>
</organism>
<proteinExistence type="predicted"/>
<sequence>MVKFGKNKLKVLKKLAKKQNASPINATNKVLKKKINVEKKVTFQKEVLLRETVKNESLVQHILKKSQTDISVLSNLFKSSEKTKQKSVEGEDKKPKLKPVEKKKKRRKTQINDTKFLLNLMKNKCTN</sequence>
<keyword evidence="3" id="KW-1185">Reference proteome</keyword>
<reference evidence="2" key="1">
    <citation type="submission" date="2022-03" db="EMBL/GenBank/DDBJ databases">
        <authorList>
            <person name="Tunstrom K."/>
        </authorList>
    </citation>
    <scope>NUCLEOTIDE SEQUENCE</scope>
</reference>
<evidence type="ECO:0000313" key="2">
    <source>
        <dbReference type="EMBL" id="CAH2096808.1"/>
    </source>
</evidence>
<feature type="region of interest" description="Disordered" evidence="1">
    <location>
        <begin position="80"/>
        <end position="113"/>
    </location>
</feature>
<dbReference type="Proteomes" id="UP001153954">
    <property type="component" value="Unassembled WGS sequence"/>
</dbReference>
<dbReference type="AlphaFoldDB" id="A0AAU9UCJ6"/>
<evidence type="ECO:0000256" key="1">
    <source>
        <dbReference type="SAM" id="MobiDB-lite"/>
    </source>
</evidence>
<feature type="compositionally biased region" description="Basic and acidic residues" evidence="1">
    <location>
        <begin position="80"/>
        <end position="100"/>
    </location>
</feature>
<protein>
    <submittedName>
        <fullName evidence="2">Uncharacterized protein</fullName>
    </submittedName>
</protein>
<dbReference type="EMBL" id="CAKOGL010000017">
    <property type="protein sequence ID" value="CAH2096808.1"/>
    <property type="molecule type" value="Genomic_DNA"/>
</dbReference>
<gene>
    <name evidence="2" type="ORF">EEDITHA_LOCUS12101</name>
</gene>
<evidence type="ECO:0000313" key="3">
    <source>
        <dbReference type="Proteomes" id="UP001153954"/>
    </source>
</evidence>
<comment type="caution">
    <text evidence="2">The sequence shown here is derived from an EMBL/GenBank/DDBJ whole genome shotgun (WGS) entry which is preliminary data.</text>
</comment>
<name>A0AAU9UCJ6_EUPED</name>